<dbReference type="AlphaFoldDB" id="A0A1D6K7C9"/>
<name>A0A1D6K7C9_MAIZE</name>
<dbReference type="EMBL" id="CM007647">
    <property type="protein sequence ID" value="ONL99462.1"/>
    <property type="molecule type" value="Genomic_DNA"/>
</dbReference>
<proteinExistence type="predicted"/>
<accession>A0A1D6K7C9</accession>
<dbReference type="PaxDb" id="4577-AC205567.3_FGP002"/>
<sequence length="192" mass="21377">MGPGILRNLLHEHGRVLARVERRSTEPGIVAIDRWVQKPEALEIGELVRDAMRQGVARQIDARHQLEYPLERELLPLPDDVDPILVDGPIQRSCAGVVLGVLHGSQVSQLSQDQPYQSVVGQVQQLELRELRRLRRDLAAELVRAEPKDLQRRNEGPDPARDVAVEPVVADLYGGRGLVAARWRSGLVAARA</sequence>
<reference evidence="1" key="1">
    <citation type="submission" date="2015-12" db="EMBL/GenBank/DDBJ databases">
        <title>Update maize B73 reference genome by single molecule sequencing technologies.</title>
        <authorList>
            <consortium name="Maize Genome Sequencing Project"/>
            <person name="Ware D."/>
        </authorList>
    </citation>
    <scope>NUCLEOTIDE SEQUENCE [LARGE SCALE GENOMIC DNA]</scope>
    <source>
        <tissue evidence="1">Seedling</tissue>
    </source>
</reference>
<dbReference type="InParanoid" id="A0A1D6K7C9"/>
<organism evidence="1">
    <name type="scientific">Zea mays</name>
    <name type="common">Maize</name>
    <dbReference type="NCBI Taxonomy" id="4577"/>
    <lineage>
        <taxon>Eukaryota</taxon>
        <taxon>Viridiplantae</taxon>
        <taxon>Streptophyta</taxon>
        <taxon>Embryophyta</taxon>
        <taxon>Tracheophyta</taxon>
        <taxon>Spermatophyta</taxon>
        <taxon>Magnoliopsida</taxon>
        <taxon>Liliopsida</taxon>
        <taxon>Poales</taxon>
        <taxon>Poaceae</taxon>
        <taxon>PACMAD clade</taxon>
        <taxon>Panicoideae</taxon>
        <taxon>Andropogonodae</taxon>
        <taxon>Andropogoneae</taxon>
        <taxon>Tripsacinae</taxon>
        <taxon>Zea</taxon>
    </lineage>
</organism>
<protein>
    <submittedName>
        <fullName evidence="1">Uncharacterized protein</fullName>
    </submittedName>
</protein>
<gene>
    <name evidence="1" type="ORF">ZEAMMB73_Zm00001d029713</name>
</gene>
<evidence type="ECO:0000313" key="1">
    <source>
        <dbReference type="EMBL" id="ONL99462.1"/>
    </source>
</evidence>